<sequence>MTQNTAYTCLLETPSVPTYQALRVGSGLSSKTDEAAERGLPNTLFAVQILHDSTPVGMGRVIGDGGCFFQVVDIAVLKAHQGKGLGKRIMGEILKYIEANVPASGYVSLIADGQAQDLYAQFGFVHTAPRSVGMAYRRPGSQAEAGASVPESSPRQSA</sequence>
<dbReference type="Proteomes" id="UP000060699">
    <property type="component" value="Chromosome"/>
</dbReference>
<dbReference type="InterPro" id="IPR053144">
    <property type="entry name" value="Acetyltransferase_Butenolide"/>
</dbReference>
<dbReference type="STRING" id="76731.RD2015_654"/>
<evidence type="ECO:0000313" key="1">
    <source>
        <dbReference type="EMBL" id="ALV05150.1"/>
    </source>
</evidence>
<dbReference type="PATRIC" id="fig|76731.3.peg.664"/>
<dbReference type="InterPro" id="IPR016181">
    <property type="entry name" value="Acyl_CoA_acyltransferase"/>
</dbReference>
<dbReference type="PANTHER" id="PTHR43233:SF1">
    <property type="entry name" value="FAMILY N-ACETYLTRANSFERASE, PUTATIVE (AFU_ORTHOLOGUE AFUA_6G03350)-RELATED"/>
    <property type="match status" value="1"/>
</dbReference>
<dbReference type="OrthoDB" id="9775804at2"/>
<dbReference type="Gene3D" id="3.40.630.30">
    <property type="match status" value="1"/>
</dbReference>
<dbReference type="RefSeq" id="WP_058937159.1">
    <property type="nucleotide sequence ID" value="NZ_CP013729.1"/>
</dbReference>
<dbReference type="SUPFAM" id="SSF55729">
    <property type="entry name" value="Acyl-CoA N-acyltransferases (Nat)"/>
    <property type="match status" value="1"/>
</dbReference>
<dbReference type="InterPro" id="IPR000182">
    <property type="entry name" value="GNAT_dom"/>
</dbReference>
<evidence type="ECO:0000313" key="2">
    <source>
        <dbReference type="Proteomes" id="UP000060699"/>
    </source>
</evidence>
<dbReference type="PANTHER" id="PTHR43233">
    <property type="entry name" value="FAMILY N-ACETYLTRANSFERASE, PUTATIVE (AFU_ORTHOLOGUE AFUA_6G03350)-RELATED"/>
    <property type="match status" value="1"/>
</dbReference>
<dbReference type="KEGG" id="rdp:RD2015_654"/>
<dbReference type="EMBL" id="CP013729">
    <property type="protein sequence ID" value="ALV05150.1"/>
    <property type="molecule type" value="Genomic_DNA"/>
</dbReference>
<reference evidence="1 2" key="1">
    <citation type="submission" date="2015-12" db="EMBL/GenBank/DDBJ databases">
        <title>Complete genome of Roseateles depolymerans KCTC 42856.</title>
        <authorList>
            <person name="Kim K.M."/>
        </authorList>
    </citation>
    <scope>NUCLEOTIDE SEQUENCE [LARGE SCALE GENOMIC DNA]</scope>
    <source>
        <strain evidence="1 2">KCTC 42856</strain>
    </source>
</reference>
<proteinExistence type="predicted"/>
<gene>
    <name evidence="1" type="ORF">RD2015_654</name>
</gene>
<accession>A0A0U3L1G2</accession>
<protein>
    <submittedName>
        <fullName evidence="1">AttT protein</fullName>
    </submittedName>
</protein>
<name>A0A0U3L1G2_9BURK</name>
<dbReference type="Pfam" id="PF13673">
    <property type="entry name" value="Acetyltransf_10"/>
    <property type="match status" value="1"/>
</dbReference>
<dbReference type="GO" id="GO:0016747">
    <property type="term" value="F:acyltransferase activity, transferring groups other than amino-acyl groups"/>
    <property type="evidence" value="ECO:0007669"/>
    <property type="project" value="InterPro"/>
</dbReference>
<keyword evidence="2" id="KW-1185">Reference proteome</keyword>
<dbReference type="AlphaFoldDB" id="A0A0U3L1G2"/>
<dbReference type="PROSITE" id="PS51186">
    <property type="entry name" value="GNAT"/>
    <property type="match status" value="1"/>
</dbReference>
<organism evidence="1 2">
    <name type="scientific">Roseateles depolymerans</name>
    <dbReference type="NCBI Taxonomy" id="76731"/>
    <lineage>
        <taxon>Bacteria</taxon>
        <taxon>Pseudomonadati</taxon>
        <taxon>Pseudomonadota</taxon>
        <taxon>Betaproteobacteria</taxon>
        <taxon>Burkholderiales</taxon>
        <taxon>Sphaerotilaceae</taxon>
        <taxon>Roseateles</taxon>
    </lineage>
</organism>
<dbReference type="CDD" id="cd04301">
    <property type="entry name" value="NAT_SF"/>
    <property type="match status" value="1"/>
</dbReference>